<comment type="caution">
    <text evidence="3">The sequence shown here is derived from an EMBL/GenBank/DDBJ whole genome shotgun (WGS) entry which is preliminary data.</text>
</comment>
<name>A0AA35RDY8_GEOBA</name>
<gene>
    <name evidence="3" type="ORF">GBAR_LOCUS6477</name>
</gene>
<dbReference type="Pfam" id="PF12706">
    <property type="entry name" value="Lactamase_B_2"/>
    <property type="match status" value="1"/>
</dbReference>
<reference evidence="3" key="1">
    <citation type="submission" date="2023-03" db="EMBL/GenBank/DDBJ databases">
        <authorList>
            <person name="Steffen K."/>
            <person name="Cardenas P."/>
        </authorList>
    </citation>
    <scope>NUCLEOTIDE SEQUENCE</scope>
</reference>
<dbReference type="PANTHER" id="PTHR43546">
    <property type="entry name" value="UPF0173 METAL-DEPENDENT HYDROLASE MJ1163-RELATED"/>
    <property type="match status" value="1"/>
</dbReference>
<dbReference type="AlphaFoldDB" id="A0AA35RDY8"/>
<dbReference type="InterPro" id="IPR036866">
    <property type="entry name" value="RibonucZ/Hydroxyglut_hydro"/>
</dbReference>
<accession>A0AA35RDY8</accession>
<dbReference type="SMART" id="SM00849">
    <property type="entry name" value="Lactamase_B"/>
    <property type="match status" value="1"/>
</dbReference>
<dbReference type="Gene3D" id="3.60.15.10">
    <property type="entry name" value="Ribonuclease Z/Hydroxyacylglutathione hydrolase-like"/>
    <property type="match status" value="1"/>
</dbReference>
<dbReference type="HAMAP" id="MF_00457">
    <property type="entry name" value="UPF0173"/>
    <property type="match status" value="1"/>
</dbReference>
<dbReference type="GO" id="GO:0016787">
    <property type="term" value="F:hydrolase activity"/>
    <property type="evidence" value="ECO:0007669"/>
    <property type="project" value="UniProtKB-KW"/>
</dbReference>
<evidence type="ECO:0000313" key="4">
    <source>
        <dbReference type="Proteomes" id="UP001174909"/>
    </source>
</evidence>
<evidence type="ECO:0000313" key="3">
    <source>
        <dbReference type="EMBL" id="CAI8009703.1"/>
    </source>
</evidence>
<dbReference type="InterPro" id="IPR050114">
    <property type="entry name" value="UPF0173_UPF0282_UlaG_hydrolase"/>
</dbReference>
<dbReference type="EMBL" id="CASHTH010000987">
    <property type="protein sequence ID" value="CAI8009703.1"/>
    <property type="molecule type" value="Genomic_DNA"/>
</dbReference>
<dbReference type="InterPro" id="IPR022877">
    <property type="entry name" value="UPF0173"/>
</dbReference>
<keyword evidence="1 3" id="KW-0378">Hydrolase</keyword>
<dbReference type="PANTHER" id="PTHR43546:SF3">
    <property type="entry name" value="UPF0173 METAL-DEPENDENT HYDROLASE MJ1163"/>
    <property type="match status" value="1"/>
</dbReference>
<dbReference type="NCBIfam" id="NF001911">
    <property type="entry name" value="PRK00685.1"/>
    <property type="match status" value="1"/>
</dbReference>
<evidence type="ECO:0000259" key="2">
    <source>
        <dbReference type="SMART" id="SM00849"/>
    </source>
</evidence>
<keyword evidence="4" id="KW-1185">Reference proteome</keyword>
<protein>
    <submittedName>
        <fullName evidence="3">UPF0173 metal-dependent hydrolase Acid345_3437</fullName>
    </submittedName>
</protein>
<sequence length="225" mass="24416">MKLNNGIRLTWLGHSTFKIEADRQTLLIDPWVTNNPVCPDALKTFDTLDVILITHGHADHISDAVPLAKEHTPTVVSIVEIAGWLGKQGVENTIGMNKGGTVTVGDVKATMVSANHSSSFTEENGTTVYLDGYKIYHAGDTNVFGDMRIIGEIYQPDLALLPIGDHFTMGPREAAYAAQLLNVPAILPIHYGTFPLLTGTPEELRKLTASQNVEVISLEVGETLD</sequence>
<dbReference type="InterPro" id="IPR001279">
    <property type="entry name" value="Metallo-B-lactamas"/>
</dbReference>
<feature type="domain" description="Metallo-beta-lactamase" evidence="2">
    <location>
        <begin position="13"/>
        <end position="190"/>
    </location>
</feature>
<proteinExistence type="inferred from homology"/>
<evidence type="ECO:0000256" key="1">
    <source>
        <dbReference type="ARBA" id="ARBA00022801"/>
    </source>
</evidence>
<dbReference type="SUPFAM" id="SSF56281">
    <property type="entry name" value="Metallo-hydrolase/oxidoreductase"/>
    <property type="match status" value="1"/>
</dbReference>
<dbReference type="Proteomes" id="UP001174909">
    <property type="component" value="Unassembled WGS sequence"/>
</dbReference>
<organism evidence="3 4">
    <name type="scientific">Geodia barretti</name>
    <name type="common">Barrett's horny sponge</name>
    <dbReference type="NCBI Taxonomy" id="519541"/>
    <lineage>
        <taxon>Eukaryota</taxon>
        <taxon>Metazoa</taxon>
        <taxon>Porifera</taxon>
        <taxon>Demospongiae</taxon>
        <taxon>Heteroscleromorpha</taxon>
        <taxon>Tetractinellida</taxon>
        <taxon>Astrophorina</taxon>
        <taxon>Geodiidae</taxon>
        <taxon>Geodia</taxon>
    </lineage>
</organism>